<dbReference type="Gene3D" id="2.40.40.20">
    <property type="match status" value="1"/>
</dbReference>
<evidence type="ECO:0000259" key="1">
    <source>
        <dbReference type="PROSITE" id="PS51379"/>
    </source>
</evidence>
<dbReference type="EMBL" id="WOWS01000005">
    <property type="protein sequence ID" value="MUU79260.1"/>
    <property type="molecule type" value="Genomic_DNA"/>
</dbReference>
<dbReference type="SUPFAM" id="SSF54862">
    <property type="entry name" value="4Fe-4S ferredoxins"/>
    <property type="match status" value="1"/>
</dbReference>
<dbReference type="PROSITE" id="PS51379">
    <property type="entry name" value="4FE4S_FER_2"/>
    <property type="match status" value="2"/>
</dbReference>
<accession>A0A6L6UA97</accession>
<evidence type="ECO:0000313" key="3">
    <source>
        <dbReference type="Proteomes" id="UP000478208"/>
    </source>
</evidence>
<dbReference type="InterPro" id="IPR009010">
    <property type="entry name" value="Asp_de-COase-like_dom_sf"/>
</dbReference>
<dbReference type="PANTHER" id="PTHR42783">
    <property type="entry name" value="GLUTAMATE SYNTHASE [NADPH] SMALL CHAIN"/>
    <property type="match status" value="1"/>
</dbReference>
<keyword evidence="3" id="KW-1185">Reference proteome</keyword>
<dbReference type="NCBIfam" id="TIGR04519">
    <property type="entry name" value="MoCo_extend_TAT"/>
    <property type="match status" value="1"/>
</dbReference>
<dbReference type="InterPro" id="IPR030948">
    <property type="entry name" value="TAT_var_transloc_signal_dom"/>
</dbReference>
<dbReference type="InterPro" id="IPR017896">
    <property type="entry name" value="4Fe4S_Fe-S-bd"/>
</dbReference>
<dbReference type="Gene3D" id="3.40.50.740">
    <property type="match status" value="2"/>
</dbReference>
<feature type="domain" description="4Fe-4S ferredoxin-type" evidence="1">
    <location>
        <begin position="826"/>
        <end position="856"/>
    </location>
</feature>
<name>A0A6L6UA97_9FLAO</name>
<dbReference type="SUPFAM" id="SSF53706">
    <property type="entry name" value="Formate dehydrogenase/DMSO reductase, domains 1-3"/>
    <property type="match status" value="1"/>
</dbReference>
<dbReference type="SUPFAM" id="SSF50692">
    <property type="entry name" value="ADC-like"/>
    <property type="match status" value="1"/>
</dbReference>
<feature type="domain" description="4Fe-4S ferredoxin-type" evidence="1">
    <location>
        <begin position="945"/>
        <end position="974"/>
    </location>
</feature>
<comment type="caution">
    <text evidence="2">The sequence shown here is derived from an EMBL/GenBank/DDBJ whole genome shotgun (WGS) entry which is preliminary data.</text>
</comment>
<dbReference type="Gene3D" id="3.40.228.10">
    <property type="entry name" value="Dimethylsulfoxide Reductase, domain 2"/>
    <property type="match status" value="1"/>
</dbReference>
<dbReference type="AlphaFoldDB" id="A0A6L6UA97"/>
<dbReference type="Gene3D" id="3.30.70.20">
    <property type="match status" value="2"/>
</dbReference>
<proteinExistence type="predicted"/>
<dbReference type="Pfam" id="PF13247">
    <property type="entry name" value="Fer4_11"/>
    <property type="match status" value="1"/>
</dbReference>
<organism evidence="2 3">
    <name type="scientific">Winogradskyella endarachnes</name>
    <dbReference type="NCBI Taxonomy" id="2681965"/>
    <lineage>
        <taxon>Bacteria</taxon>
        <taxon>Pseudomonadati</taxon>
        <taxon>Bacteroidota</taxon>
        <taxon>Flavobacteriia</taxon>
        <taxon>Flavobacteriales</taxon>
        <taxon>Flavobacteriaceae</taxon>
        <taxon>Winogradskyella</taxon>
    </lineage>
</organism>
<sequence length="1096" mass="119920">MSSNKKYWKSVEELNENSSIVEALQQNEFVEEIPTDEFLGDKESLESSSTSRRDFLKYVGFSTAAASLAACEGPVIKSIPYVVQPTEIIPGVANYYATTIANGFDFASVLVKTREGRPIKIENNTDAATNGMANARVNASVLGLYDSLRIKAPMKGDSKISWKAFMSETTSALKGLNGKSIVLLTQSMPSPSTNKLISEFKAKYGNVTHISYDAVSESATLDAYQAKYGKRGMANYDFSKAKTIVSIGADFLGDWQGGGFESGYATKRIPDHGKMSRHIQFESNMSLTGANADKRIPLTPSEQKLVLAKLYSEITGNSAGGVKLSERLNVAVKSAAKEISLAGRNAVVVTGVQDVNAQTVVLDINSYLKSSAFDPSTTINTRQGNDKAVSKLVADMKAGKVGAIIMNGVNPVYTLPNASDFKEGLAKTELSIAFSMKQDETSTDCQYIAAAPHYLESWGDFELKTGHYSMMQPTIRPLFDTKQFQEVLMTWAGISGSYRDYLKTVWNNDILNGASFNKAVQDGVFVTPSVSSRNGSSHSTSTVVTTETKLKDKKDRTFLGGVIHDVAVGVGIKDEDKDEYVTTSTSTTLNNTSANSTIGSVLSGGAAARALAKTKPSQGMELSLYTKTGMGDGQQANNPWLQEFPDPITRTTWDNYLTISQADADKLELKNWNVANGGLNGSYAKVSVNGAEAITVPVIIQPGQAKGSVGMSFGYGRTSKALKDEMKTGVNAYPLYQNFNAVQSVSIEKATGEHEFACVQLHNTLMGRGDIIKETTLEIFNTYDREDKRHGWNKVPVVSLNHIETKVTDPDVDLWDEFDRSVGHHFNLSIDLNACTGCGACVIACHAENNVPVVGKSEMRRSRDMHWLRIDRYYSHQDTFEADDAKKDGLNGLFGENGSLGGFGEMESPADNPQVAFQPVMCQHCNHAPCETVCPVAATAHGRQGQNHMAYNRCVGTRYCANNCPYKVRRFNWFLYNKNDEFDYYMNDDLGRMVLNPDVTVRSRGVMEKCSMCIQKTQKTILDAKREGRPVKDGEFQTACSAACGNGAMIFGDVNDKNSKITALKEDDRMYHLLEHIGTKPNVIYQTKVRNTTSKA</sequence>
<dbReference type="CDD" id="cd10551">
    <property type="entry name" value="PsrB"/>
    <property type="match status" value="1"/>
</dbReference>
<dbReference type="RefSeq" id="WP_157364335.1">
    <property type="nucleotide sequence ID" value="NZ_WOWS01000005.1"/>
</dbReference>
<dbReference type="Gene3D" id="3.30.2070.10">
    <property type="entry name" value="Formate dehydrogenase/DMSO reductase"/>
    <property type="match status" value="1"/>
</dbReference>
<reference evidence="2 3" key="1">
    <citation type="submission" date="2019-12" db="EMBL/GenBank/DDBJ databases">
        <authorList>
            <person name="Li J."/>
        </authorList>
    </citation>
    <scope>NUCLEOTIDE SEQUENCE [LARGE SCALE GENOMIC DNA]</scope>
    <source>
        <strain evidence="2 3">HL2-2</strain>
    </source>
</reference>
<evidence type="ECO:0000313" key="2">
    <source>
        <dbReference type="EMBL" id="MUU79260.1"/>
    </source>
</evidence>
<gene>
    <name evidence="2" type="ORF">GN138_12455</name>
</gene>
<protein>
    <submittedName>
        <fullName evidence="2">4Fe-4S dicluster domain-containing protein</fullName>
    </submittedName>
</protein>
<dbReference type="Proteomes" id="UP000478208">
    <property type="component" value="Unassembled WGS sequence"/>
</dbReference>
<dbReference type="PANTHER" id="PTHR42783:SF3">
    <property type="entry name" value="GLUTAMATE SYNTHASE [NADPH] SMALL CHAIN-RELATED"/>
    <property type="match status" value="1"/>
</dbReference>